<protein>
    <submittedName>
        <fullName evidence="2">Uncharacterized protein</fullName>
    </submittedName>
</protein>
<comment type="caution">
    <text evidence="2">The sequence shown here is derived from an EMBL/GenBank/DDBJ whole genome shotgun (WGS) entry which is preliminary data.</text>
</comment>
<evidence type="ECO:0000313" key="3">
    <source>
        <dbReference type="Proteomes" id="UP001501570"/>
    </source>
</evidence>
<sequence length="466" mass="46802">MRAIRVAIAGAAAVAVMLAVAPAVASAAAAAPAAVGGAGAYYSLAPSRILDTRSGPGAPAGAVGPNGVLHLQVSGRGGVPMTGVAAVVLNVTVVSPTVASYLTVWPTGGARPTVSNIDFAAGWTGANSTTVPLGSGGQVDIYNLTGQVQVLADVVGFYASDASATSTLGDGGDMVPVAPSRLGDTREAGDGGGPFDSGEMQYVIVDFGPDLNPYVQAVAVNLTAVNPTGSGFMTAWNSIGDAPGTSTLDYATGKTVSNMTIVPTTLCTPSTKPCAMFPEYVGLPMFAIYNQGATTDAFTDIFAVYTDTAIAAGLRFQPMNPVRIIDTRTSQGGHGALGAGVTAAFTPPTSVRGSNTFALAANVTAVSPTVDTYLTAWATGDQQPVVSNMDPAKGTTVANTADIPLGNNAAFNLYNHGGTINVLVDVQGRFDLPTTAAANTRVAIPAVKASKSPVAIAGSRMFRTHG</sequence>
<evidence type="ECO:0000313" key="2">
    <source>
        <dbReference type="EMBL" id="GAA5190005.1"/>
    </source>
</evidence>
<reference evidence="3" key="1">
    <citation type="journal article" date="2019" name="Int. J. Syst. Evol. Microbiol.">
        <title>The Global Catalogue of Microorganisms (GCM) 10K type strain sequencing project: providing services to taxonomists for standard genome sequencing and annotation.</title>
        <authorList>
            <consortium name="The Broad Institute Genomics Platform"/>
            <consortium name="The Broad Institute Genome Sequencing Center for Infectious Disease"/>
            <person name="Wu L."/>
            <person name="Ma J."/>
        </authorList>
    </citation>
    <scope>NUCLEOTIDE SEQUENCE [LARGE SCALE GENOMIC DNA]</scope>
    <source>
        <strain evidence="3">JCM 18304</strain>
    </source>
</reference>
<name>A0ABP9S3B3_9ACTN</name>
<dbReference type="EMBL" id="BAABJQ010000013">
    <property type="protein sequence ID" value="GAA5190005.1"/>
    <property type="molecule type" value="Genomic_DNA"/>
</dbReference>
<accession>A0ABP9S3B3</accession>
<dbReference type="Proteomes" id="UP001501570">
    <property type="component" value="Unassembled WGS sequence"/>
</dbReference>
<keyword evidence="3" id="KW-1185">Reference proteome</keyword>
<feature type="chain" id="PRO_5046336914" evidence="1">
    <location>
        <begin position="28"/>
        <end position="466"/>
    </location>
</feature>
<proteinExistence type="predicted"/>
<feature type="signal peptide" evidence="1">
    <location>
        <begin position="1"/>
        <end position="27"/>
    </location>
</feature>
<gene>
    <name evidence="2" type="ORF">GCM10023322_44120</name>
</gene>
<organism evidence="2 3">
    <name type="scientific">Rugosimonospora acidiphila</name>
    <dbReference type="NCBI Taxonomy" id="556531"/>
    <lineage>
        <taxon>Bacteria</taxon>
        <taxon>Bacillati</taxon>
        <taxon>Actinomycetota</taxon>
        <taxon>Actinomycetes</taxon>
        <taxon>Micromonosporales</taxon>
        <taxon>Micromonosporaceae</taxon>
        <taxon>Rugosimonospora</taxon>
    </lineage>
</organism>
<keyword evidence="1" id="KW-0732">Signal</keyword>
<evidence type="ECO:0000256" key="1">
    <source>
        <dbReference type="SAM" id="SignalP"/>
    </source>
</evidence>